<dbReference type="AlphaFoldDB" id="A0A151ZGL3"/>
<proteinExistence type="predicted"/>
<dbReference type="InParanoid" id="A0A151ZGL3"/>
<dbReference type="EMBL" id="LODT01000028">
    <property type="protein sequence ID" value="KYQ93118.1"/>
    <property type="molecule type" value="Genomic_DNA"/>
</dbReference>
<keyword evidence="2" id="KW-1185">Reference proteome</keyword>
<gene>
    <name evidence="1" type="ORF">DLAC_11637</name>
</gene>
<organism evidence="1 2">
    <name type="scientific">Tieghemostelium lacteum</name>
    <name type="common">Slime mold</name>
    <name type="synonym">Dictyostelium lacteum</name>
    <dbReference type="NCBI Taxonomy" id="361077"/>
    <lineage>
        <taxon>Eukaryota</taxon>
        <taxon>Amoebozoa</taxon>
        <taxon>Evosea</taxon>
        <taxon>Eumycetozoa</taxon>
        <taxon>Dictyostelia</taxon>
        <taxon>Dictyosteliales</taxon>
        <taxon>Raperosteliaceae</taxon>
        <taxon>Tieghemostelium</taxon>
    </lineage>
</organism>
<comment type="caution">
    <text evidence="1">The sequence shown here is derived from an EMBL/GenBank/DDBJ whole genome shotgun (WGS) entry which is preliminary data.</text>
</comment>
<name>A0A151ZGL3_TIELA</name>
<sequence length="230" mass="26845">MSTRDWERLVPDPMFRGILIKSYEFMKKSLLDNGIVSEKVLSDRVTSTSKTRVELQEIFNGGVIQWIKTLKLSDESKNEYIRGLESSKLTDFFFLFNFTQWNVLFPIESKRNILTGFVEKLKQQFIQASVFTIDDLISSPITKSKEELVKIYENGTIAWINLFHMTERSKLDLNNIIYSEGFDDFLFILNNTDWDIIPSVNIRSIILQHLEKLKSAFISHDIIDPDDVVF</sequence>
<protein>
    <submittedName>
        <fullName evidence="1">Uncharacterized protein</fullName>
    </submittedName>
</protein>
<accession>A0A151ZGL3</accession>
<evidence type="ECO:0000313" key="1">
    <source>
        <dbReference type="EMBL" id="KYQ93118.1"/>
    </source>
</evidence>
<evidence type="ECO:0000313" key="2">
    <source>
        <dbReference type="Proteomes" id="UP000076078"/>
    </source>
</evidence>
<dbReference type="Proteomes" id="UP000076078">
    <property type="component" value="Unassembled WGS sequence"/>
</dbReference>
<reference evidence="1 2" key="1">
    <citation type="submission" date="2015-12" db="EMBL/GenBank/DDBJ databases">
        <title>Dictyostelia acquired genes for synthesis and detection of signals that induce cell-type specialization by lateral gene transfer from prokaryotes.</title>
        <authorList>
            <person name="Gloeckner G."/>
            <person name="Schaap P."/>
        </authorList>
    </citation>
    <scope>NUCLEOTIDE SEQUENCE [LARGE SCALE GENOMIC DNA]</scope>
    <source>
        <strain evidence="1 2">TK</strain>
    </source>
</reference>